<dbReference type="PROSITE" id="PS51257">
    <property type="entry name" value="PROKAR_LIPOPROTEIN"/>
    <property type="match status" value="1"/>
</dbReference>
<dbReference type="Gene3D" id="2.130.10.130">
    <property type="entry name" value="Integrin alpha, N-terminal"/>
    <property type="match status" value="1"/>
</dbReference>
<dbReference type="EMBL" id="CP089983">
    <property type="protein sequence ID" value="WXB07058.1"/>
    <property type="molecule type" value="Genomic_DNA"/>
</dbReference>
<feature type="signal peptide" evidence="3">
    <location>
        <begin position="1"/>
        <end position="23"/>
    </location>
</feature>
<dbReference type="InterPro" id="IPR043504">
    <property type="entry name" value="Peptidase_S1_PA_chymotrypsin"/>
</dbReference>
<dbReference type="InterPro" id="IPR013517">
    <property type="entry name" value="FG-GAP"/>
</dbReference>
<accession>A0ABZ2L7Z4</accession>
<dbReference type="InterPro" id="IPR001254">
    <property type="entry name" value="Trypsin_dom"/>
</dbReference>
<evidence type="ECO:0000256" key="1">
    <source>
        <dbReference type="ARBA" id="ARBA00022729"/>
    </source>
</evidence>
<name>A0ABZ2L7Z4_9BACT</name>
<dbReference type="RefSeq" id="WP_394836718.1">
    <property type="nucleotide sequence ID" value="NZ_CP089929.1"/>
</dbReference>
<dbReference type="PANTHER" id="PTHR46580">
    <property type="entry name" value="SENSOR KINASE-RELATED"/>
    <property type="match status" value="1"/>
</dbReference>
<dbReference type="SMART" id="SM00020">
    <property type="entry name" value="Tryp_SPc"/>
    <property type="match status" value="1"/>
</dbReference>
<evidence type="ECO:0000256" key="3">
    <source>
        <dbReference type="SAM" id="SignalP"/>
    </source>
</evidence>
<feature type="compositionally biased region" description="Pro residues" evidence="2">
    <location>
        <begin position="285"/>
        <end position="301"/>
    </location>
</feature>
<evidence type="ECO:0000259" key="4">
    <source>
        <dbReference type="PROSITE" id="PS50240"/>
    </source>
</evidence>
<reference evidence="5" key="1">
    <citation type="submission" date="2021-12" db="EMBL/GenBank/DDBJ databases">
        <title>Discovery of the Pendulisporaceae a myxobacterial family with distinct sporulation behavior and unique specialized metabolism.</title>
        <authorList>
            <person name="Garcia R."/>
            <person name="Popoff A."/>
            <person name="Bader C.D."/>
            <person name="Loehr J."/>
            <person name="Walesch S."/>
            <person name="Walt C."/>
            <person name="Boldt J."/>
            <person name="Bunk B."/>
            <person name="Haeckl F.J.F.P.J."/>
            <person name="Gunesch A.P."/>
            <person name="Birkelbach J."/>
            <person name="Nuebel U."/>
            <person name="Pietschmann T."/>
            <person name="Bach T."/>
            <person name="Mueller R."/>
        </authorList>
    </citation>
    <scope>NUCLEOTIDE SEQUENCE</scope>
    <source>
        <strain evidence="5">MSr11367</strain>
    </source>
</reference>
<dbReference type="InterPro" id="IPR009003">
    <property type="entry name" value="Peptidase_S1_PA"/>
</dbReference>
<dbReference type="InterPro" id="IPR028994">
    <property type="entry name" value="Integrin_alpha_N"/>
</dbReference>
<dbReference type="SUPFAM" id="SSF50494">
    <property type="entry name" value="Trypsin-like serine proteases"/>
    <property type="match status" value="1"/>
</dbReference>
<evidence type="ECO:0000313" key="5">
    <source>
        <dbReference type="EMBL" id="WXB07058.1"/>
    </source>
</evidence>
<dbReference type="Proteomes" id="UP001374803">
    <property type="component" value="Chromosome"/>
</dbReference>
<dbReference type="PRINTS" id="PR00722">
    <property type="entry name" value="CHYMOTRYPSIN"/>
</dbReference>
<dbReference type="Gene3D" id="2.40.128.340">
    <property type="match status" value="1"/>
</dbReference>
<organism evidence="5 6">
    <name type="scientific">Pendulispora rubella</name>
    <dbReference type="NCBI Taxonomy" id="2741070"/>
    <lineage>
        <taxon>Bacteria</taxon>
        <taxon>Pseudomonadati</taxon>
        <taxon>Myxococcota</taxon>
        <taxon>Myxococcia</taxon>
        <taxon>Myxococcales</taxon>
        <taxon>Sorangiineae</taxon>
        <taxon>Pendulisporaceae</taxon>
        <taxon>Pendulispora</taxon>
    </lineage>
</organism>
<feature type="compositionally biased region" description="Polar residues" evidence="2">
    <location>
        <begin position="199"/>
        <end position="217"/>
    </location>
</feature>
<dbReference type="InterPro" id="IPR001314">
    <property type="entry name" value="Peptidase_S1A"/>
</dbReference>
<sequence length="643" mass="68811">MRRIVQSFGFLQGLMLVVGSVAACSSADSSTENIASSEQSIINGAIPAASDVLAARVVLVNGGCSGTLLNKHWVLTASHCVGATGPVSFGVSTRTGTTATADWVERHPEAPPCCQSPVAWHAMDVAMVHLRTPLQDYTTAISANEPTANQQLSCYGYGNNVAFYDNDGGTHGAGFGTLRTAKLSVESPNEVDPRRYTIKPNTQGDQDPRNDQIQWTGDSGGPCFNAAGEIIGVHSGAGFTDFDPPNTTLTVLRGIQTKGARVRDWANELMNPRVSPVKGMCRTAPTPPPPPPPVGQPPPPPVRSDLASAWNDVGVGQAALAVYPSNGASFDYWYQGLTSGGWDDRSRHVAGDFNGDGLTDVATVWPYYGMSMVAVRLSTGNKVTGGGFTLETWADTHRLFRDAYQWLPGDFNGDGRDDLALAWNDRGWTSVGVFLSNGSGFSPYQAWATQVGGWGDEHKWVAGDFNKDGRTDLATVWPWRSRPEDPLQNAIAIRQSTGSSFELQESALAQGGWQSSSKWLAGDFNGDGYSDLAVAWEQPSGTTKLARVAVYPSTGGTKFNGWNQWDMSGGGWDDRHDWAAGDFDGDGKTDLVTSWQQGTPQGTHNVLTVRRSTGSQFVAGKEWLNPAGGYSPTAQWCAGKFAR</sequence>
<dbReference type="SUPFAM" id="SSF69318">
    <property type="entry name" value="Integrin alpha N-terminal domain"/>
    <property type="match status" value="1"/>
</dbReference>
<proteinExistence type="predicted"/>
<dbReference type="PROSITE" id="PS00134">
    <property type="entry name" value="TRYPSIN_HIS"/>
    <property type="match status" value="1"/>
</dbReference>
<feature type="chain" id="PRO_5046488989" evidence="3">
    <location>
        <begin position="24"/>
        <end position="643"/>
    </location>
</feature>
<dbReference type="InterPro" id="IPR018114">
    <property type="entry name" value="TRYPSIN_HIS"/>
</dbReference>
<evidence type="ECO:0000256" key="2">
    <source>
        <dbReference type="SAM" id="MobiDB-lite"/>
    </source>
</evidence>
<evidence type="ECO:0000313" key="6">
    <source>
        <dbReference type="Proteomes" id="UP001374803"/>
    </source>
</evidence>
<feature type="domain" description="Peptidase S1" evidence="4">
    <location>
        <begin position="41"/>
        <end position="271"/>
    </location>
</feature>
<keyword evidence="1 3" id="KW-0732">Signal</keyword>
<dbReference type="Pfam" id="PF13517">
    <property type="entry name" value="FG-GAP_3"/>
    <property type="match status" value="2"/>
</dbReference>
<feature type="region of interest" description="Disordered" evidence="2">
    <location>
        <begin position="282"/>
        <end position="301"/>
    </location>
</feature>
<dbReference type="PROSITE" id="PS50240">
    <property type="entry name" value="TRYPSIN_DOM"/>
    <property type="match status" value="1"/>
</dbReference>
<dbReference type="Gene3D" id="2.40.10.10">
    <property type="entry name" value="Trypsin-like serine proteases"/>
    <property type="match status" value="1"/>
</dbReference>
<feature type="region of interest" description="Disordered" evidence="2">
    <location>
        <begin position="185"/>
        <end position="219"/>
    </location>
</feature>
<protein>
    <submittedName>
        <fullName evidence="5">FG-GAP-like repeat-containing protein</fullName>
    </submittedName>
</protein>
<dbReference type="Pfam" id="PF00089">
    <property type="entry name" value="Trypsin"/>
    <property type="match status" value="1"/>
</dbReference>
<keyword evidence="6" id="KW-1185">Reference proteome</keyword>
<gene>
    <name evidence="5" type="ORF">LVJ94_07400</name>
</gene>